<keyword evidence="2" id="KW-0812">Transmembrane</keyword>
<feature type="transmembrane region" description="Helical" evidence="2">
    <location>
        <begin position="201"/>
        <end position="222"/>
    </location>
</feature>
<keyword evidence="5" id="KW-1185">Reference proteome</keyword>
<keyword evidence="2" id="KW-1133">Transmembrane helix</keyword>
<proteinExistence type="predicted"/>
<dbReference type="OrthoDB" id="7628750at2"/>
<name>A0A399RFM1_9PROT</name>
<gene>
    <name evidence="4" type="ORF">D1222_09780</name>
</gene>
<evidence type="ECO:0000256" key="2">
    <source>
        <dbReference type="SAM" id="Phobius"/>
    </source>
</evidence>
<feature type="chain" id="PRO_5017412335" description="PilZ domain-containing protein" evidence="3">
    <location>
        <begin position="23"/>
        <end position="334"/>
    </location>
</feature>
<comment type="caution">
    <text evidence="4">The sequence shown here is derived from an EMBL/GenBank/DDBJ whole genome shotgun (WGS) entry which is preliminary data.</text>
</comment>
<keyword evidence="3" id="KW-0732">Signal</keyword>
<dbReference type="Proteomes" id="UP000265845">
    <property type="component" value="Unassembled WGS sequence"/>
</dbReference>
<feature type="region of interest" description="Disordered" evidence="1">
    <location>
        <begin position="169"/>
        <end position="194"/>
    </location>
</feature>
<sequence>MFAQRLITALLLTIAGASAAHADDACASLTPLLRTVDTAYEISLEPTQRGKLVYVSQLEDSLQGVSLLDLYGGMEADEVSVSQTAMILFIGELTMAMERYNSDAKEAALDVLGRGVPRLVRTELARLEKDLACRVSDSWTEEPQVRHSVTTPGTLGYAARTPDNLIRESETASRAWPQQQHRPHSSGAETDQSSGRRADSLAALGFPLILSLALLGGAAYWCRPRIRRWKKRAERHVCYRRVPVRLGADIRDLTIVDFNIGGLRMKHDGRITRKRSISFELGDTWLRGNVVWTNDCYAGIRLSRPLTDDQISMLCFNTRRQTAEAGASSGLAAA</sequence>
<dbReference type="EMBL" id="QWGA01000007">
    <property type="protein sequence ID" value="RIJ28665.1"/>
    <property type="molecule type" value="Genomic_DNA"/>
</dbReference>
<dbReference type="AlphaFoldDB" id="A0A399RFM1"/>
<organism evidence="4 5">
    <name type="scientific">Henriciella algicola</name>
    <dbReference type="NCBI Taxonomy" id="1608422"/>
    <lineage>
        <taxon>Bacteria</taxon>
        <taxon>Pseudomonadati</taxon>
        <taxon>Pseudomonadota</taxon>
        <taxon>Alphaproteobacteria</taxon>
        <taxon>Hyphomonadales</taxon>
        <taxon>Hyphomonadaceae</taxon>
        <taxon>Henriciella</taxon>
    </lineage>
</organism>
<evidence type="ECO:0000313" key="5">
    <source>
        <dbReference type="Proteomes" id="UP000265845"/>
    </source>
</evidence>
<feature type="signal peptide" evidence="3">
    <location>
        <begin position="1"/>
        <end position="22"/>
    </location>
</feature>
<keyword evidence="2" id="KW-0472">Membrane</keyword>
<accession>A0A399RFM1</accession>
<evidence type="ECO:0000256" key="1">
    <source>
        <dbReference type="SAM" id="MobiDB-lite"/>
    </source>
</evidence>
<evidence type="ECO:0000256" key="3">
    <source>
        <dbReference type="SAM" id="SignalP"/>
    </source>
</evidence>
<protein>
    <recommendedName>
        <fullName evidence="6">PilZ domain-containing protein</fullName>
    </recommendedName>
</protein>
<evidence type="ECO:0000313" key="4">
    <source>
        <dbReference type="EMBL" id="RIJ28665.1"/>
    </source>
</evidence>
<reference evidence="4 5" key="1">
    <citation type="submission" date="2018-08" db="EMBL/GenBank/DDBJ databases">
        <title>Henriciella mobilis sp. nov., isolated from seawater.</title>
        <authorList>
            <person name="Cheng H."/>
            <person name="Wu Y.-H."/>
            <person name="Xu X.-W."/>
            <person name="Guo L.-L."/>
        </authorList>
    </citation>
    <scope>NUCLEOTIDE SEQUENCE [LARGE SCALE GENOMIC DNA]</scope>
    <source>
        <strain evidence="4 5">CCUG67844</strain>
    </source>
</reference>
<evidence type="ECO:0008006" key="6">
    <source>
        <dbReference type="Google" id="ProtNLM"/>
    </source>
</evidence>
<dbReference type="RefSeq" id="WP_119454089.1">
    <property type="nucleotide sequence ID" value="NZ_QWGA01000007.1"/>
</dbReference>